<name>A5CZM8_PELTS</name>
<proteinExistence type="predicted"/>
<gene>
    <name evidence="2" type="ordered locus">PTH_2373</name>
</gene>
<evidence type="ECO:0000313" key="2">
    <source>
        <dbReference type="EMBL" id="BAF60554.1"/>
    </source>
</evidence>
<dbReference type="AlphaFoldDB" id="A5CZM8"/>
<dbReference type="HOGENOM" id="CLU_1702600_0_0_9"/>
<evidence type="ECO:0000313" key="3">
    <source>
        <dbReference type="Proteomes" id="UP000006556"/>
    </source>
</evidence>
<feature type="region of interest" description="Disordered" evidence="1">
    <location>
        <begin position="1"/>
        <end position="47"/>
    </location>
</feature>
<protein>
    <submittedName>
        <fullName evidence="2">Uncharacterized protein</fullName>
    </submittedName>
</protein>
<feature type="compositionally biased region" description="Basic and acidic residues" evidence="1">
    <location>
        <begin position="133"/>
        <end position="145"/>
    </location>
</feature>
<dbReference type="KEGG" id="pth:PTH_2373"/>
<reference evidence="3" key="1">
    <citation type="journal article" date="2008" name="Genome Res.">
        <title>The genome of Pelotomaculum thermopropionicum reveals niche-associated evolution in anaerobic microbiota.</title>
        <authorList>
            <person name="Kosaka T."/>
            <person name="Kato S."/>
            <person name="Shimoyama T."/>
            <person name="Ishii S."/>
            <person name="Abe T."/>
            <person name="Watanabe K."/>
        </authorList>
    </citation>
    <scope>NUCLEOTIDE SEQUENCE [LARGE SCALE GENOMIC DNA]</scope>
    <source>
        <strain evidence="3">DSM 13744 / JCM 10971 / SI</strain>
    </source>
</reference>
<keyword evidence="3" id="KW-1185">Reference proteome</keyword>
<feature type="region of interest" description="Disordered" evidence="1">
    <location>
        <begin position="133"/>
        <end position="154"/>
    </location>
</feature>
<dbReference type="EMBL" id="AP009389">
    <property type="protein sequence ID" value="BAF60554.1"/>
    <property type="molecule type" value="Genomic_DNA"/>
</dbReference>
<dbReference type="Proteomes" id="UP000006556">
    <property type="component" value="Chromosome"/>
</dbReference>
<sequence>MTAAVSTGAKKKPPPVRPVEAGGGRWKVSAPSAAEPPHHHPVPRAGKRRADAGIFRCVKPGAWLGAVMVHLLLYAVALEFLVGPGRGVGIDGKSSANSRIAESKFYGFVSYSKAPGAVKGAQMVLEKAEQAADEGDYQRALERKSVPQPGRKRI</sequence>
<evidence type="ECO:0000256" key="1">
    <source>
        <dbReference type="SAM" id="MobiDB-lite"/>
    </source>
</evidence>
<accession>A5CZM8</accession>
<organism evidence="2 3">
    <name type="scientific">Pelotomaculum thermopropionicum (strain DSM 13744 / JCM 10971 / SI)</name>
    <dbReference type="NCBI Taxonomy" id="370438"/>
    <lineage>
        <taxon>Bacteria</taxon>
        <taxon>Bacillati</taxon>
        <taxon>Bacillota</taxon>
        <taxon>Clostridia</taxon>
        <taxon>Eubacteriales</taxon>
        <taxon>Desulfotomaculaceae</taxon>
        <taxon>Pelotomaculum</taxon>
    </lineage>
</organism>